<proteinExistence type="predicted"/>
<keyword evidence="1" id="KW-0812">Transmembrane</keyword>
<evidence type="ECO:0000256" key="1">
    <source>
        <dbReference type="SAM" id="Phobius"/>
    </source>
</evidence>
<protein>
    <submittedName>
        <fullName evidence="2">Uncharacterized protein</fullName>
    </submittedName>
</protein>
<evidence type="ECO:0000313" key="3">
    <source>
        <dbReference type="Proteomes" id="UP000186953"/>
    </source>
</evidence>
<keyword evidence="3" id="KW-1185">Reference proteome</keyword>
<dbReference type="InterPro" id="IPR021529">
    <property type="entry name" value="DUF2798"/>
</dbReference>
<reference evidence="3" key="1">
    <citation type="submission" date="2017-01" db="EMBL/GenBank/DDBJ databases">
        <authorList>
            <person name="Varghese N."/>
            <person name="Submissions S."/>
        </authorList>
    </citation>
    <scope>NUCLEOTIDE SEQUENCE [LARGE SCALE GENOMIC DNA]</scope>
    <source>
        <strain evidence="3">DSM 15366</strain>
    </source>
</reference>
<sequence length="79" mass="8794">MTRMEINKIVYALISTASITLVMAILVSFVVMIVNMGFVYDFLIRGIKGVGVAFVVALPFSMITISLIEKRLNKLVKIK</sequence>
<keyword evidence="1" id="KW-1133">Transmembrane helix</keyword>
<dbReference type="Proteomes" id="UP000186953">
    <property type="component" value="Unassembled WGS sequence"/>
</dbReference>
<organism evidence="2 3">
    <name type="scientific">Maribacter ulvicola</name>
    <dbReference type="NCBI Taxonomy" id="228959"/>
    <lineage>
        <taxon>Bacteria</taxon>
        <taxon>Pseudomonadati</taxon>
        <taxon>Bacteroidota</taxon>
        <taxon>Flavobacteriia</taxon>
        <taxon>Flavobacteriales</taxon>
        <taxon>Flavobacteriaceae</taxon>
        <taxon>Maribacter</taxon>
    </lineage>
</organism>
<dbReference type="STRING" id="228959.SAMN05421797_107152"/>
<dbReference type="Pfam" id="PF11391">
    <property type="entry name" value="DUF2798"/>
    <property type="match status" value="1"/>
</dbReference>
<gene>
    <name evidence="2" type="ORF">SAMN05421797_107152</name>
</gene>
<feature type="transmembrane region" description="Helical" evidence="1">
    <location>
        <begin position="9"/>
        <end position="34"/>
    </location>
</feature>
<dbReference type="AlphaFoldDB" id="A0A1N6YUD7"/>
<evidence type="ECO:0000313" key="2">
    <source>
        <dbReference type="EMBL" id="SIR18258.1"/>
    </source>
</evidence>
<dbReference type="EMBL" id="FTMA01000007">
    <property type="protein sequence ID" value="SIR18258.1"/>
    <property type="molecule type" value="Genomic_DNA"/>
</dbReference>
<feature type="transmembrane region" description="Helical" evidence="1">
    <location>
        <begin position="46"/>
        <end position="68"/>
    </location>
</feature>
<name>A0A1N6YUD7_9FLAO</name>
<keyword evidence="1" id="KW-0472">Membrane</keyword>
<accession>A0A1N6YUD7</accession>